<gene>
    <name evidence="1" type="ORF">F8M41_003941</name>
</gene>
<keyword evidence="2" id="KW-1185">Reference proteome</keyword>
<evidence type="ECO:0000313" key="1">
    <source>
        <dbReference type="EMBL" id="KAF0441115.1"/>
    </source>
</evidence>
<dbReference type="EMBL" id="WTPW01001355">
    <property type="protein sequence ID" value="KAF0441115.1"/>
    <property type="molecule type" value="Genomic_DNA"/>
</dbReference>
<dbReference type="AlphaFoldDB" id="A0A8H3XDH1"/>
<sequence>MDEVTNLMEESLQQDIYIPFDPMTQAQQIIDRSLVANAEFQERILNDDENIFMEDADAFKEAMAQKAHEQNQNLINLIETKTIGLYHSHLLEPKKKELSRKRARLADSQLEKTYTPIINILISNK</sequence>
<proteinExistence type="predicted"/>
<evidence type="ECO:0000313" key="2">
    <source>
        <dbReference type="Proteomes" id="UP000439903"/>
    </source>
</evidence>
<name>A0A8H3XDH1_GIGMA</name>
<dbReference type="Proteomes" id="UP000439903">
    <property type="component" value="Unassembled WGS sequence"/>
</dbReference>
<protein>
    <submittedName>
        <fullName evidence="1">Uncharacterized protein</fullName>
    </submittedName>
</protein>
<comment type="caution">
    <text evidence="1">The sequence shown here is derived from an EMBL/GenBank/DDBJ whole genome shotgun (WGS) entry which is preliminary data.</text>
</comment>
<organism evidence="1 2">
    <name type="scientific">Gigaspora margarita</name>
    <dbReference type="NCBI Taxonomy" id="4874"/>
    <lineage>
        <taxon>Eukaryota</taxon>
        <taxon>Fungi</taxon>
        <taxon>Fungi incertae sedis</taxon>
        <taxon>Mucoromycota</taxon>
        <taxon>Glomeromycotina</taxon>
        <taxon>Glomeromycetes</taxon>
        <taxon>Diversisporales</taxon>
        <taxon>Gigasporaceae</taxon>
        <taxon>Gigaspora</taxon>
    </lineage>
</organism>
<reference evidence="1 2" key="1">
    <citation type="journal article" date="2019" name="Environ. Microbiol.">
        <title>At the nexus of three kingdoms: the genome of the mycorrhizal fungus Gigaspora margarita provides insights into plant, endobacterial and fungal interactions.</title>
        <authorList>
            <person name="Venice F."/>
            <person name="Ghignone S."/>
            <person name="Salvioli di Fossalunga A."/>
            <person name="Amselem J."/>
            <person name="Novero M."/>
            <person name="Xianan X."/>
            <person name="Sedzielewska Toro K."/>
            <person name="Morin E."/>
            <person name="Lipzen A."/>
            <person name="Grigoriev I.V."/>
            <person name="Henrissat B."/>
            <person name="Martin F.M."/>
            <person name="Bonfante P."/>
        </authorList>
    </citation>
    <scope>NUCLEOTIDE SEQUENCE [LARGE SCALE GENOMIC DNA]</scope>
    <source>
        <strain evidence="1 2">BEG34</strain>
    </source>
</reference>
<accession>A0A8H3XDH1</accession>